<keyword evidence="7" id="KW-0482">Metalloprotease</keyword>
<dbReference type="InterPro" id="IPR016047">
    <property type="entry name" value="M23ase_b-sheet_dom"/>
</dbReference>
<proteinExistence type="predicted"/>
<dbReference type="EMBL" id="JACBGI020000015">
    <property type="protein sequence ID" value="MBF6058322.1"/>
    <property type="molecule type" value="Genomic_DNA"/>
</dbReference>
<evidence type="ECO:0000313" key="12">
    <source>
        <dbReference type="Proteomes" id="UP001193680"/>
    </source>
</evidence>
<feature type="domain" description="Csd3-like second N-terminal" evidence="10">
    <location>
        <begin position="128"/>
        <end position="252"/>
    </location>
</feature>
<dbReference type="SUPFAM" id="SSF51261">
    <property type="entry name" value="Duplicated hybrid motif"/>
    <property type="match status" value="1"/>
</dbReference>
<reference evidence="11 12" key="2">
    <citation type="submission" date="2020-11" db="EMBL/GenBank/DDBJ databases">
        <title>Sulfur oxidizing isolate from Hospital Hole Sinkhole.</title>
        <authorList>
            <person name="Scott K.M."/>
        </authorList>
    </citation>
    <scope>NUCLEOTIDE SEQUENCE [LARGE SCALE GENOMIC DNA]</scope>
    <source>
        <strain evidence="11 12">HH1</strain>
    </source>
</reference>
<evidence type="ECO:0000256" key="5">
    <source>
        <dbReference type="ARBA" id="ARBA00022801"/>
    </source>
</evidence>
<dbReference type="InterPro" id="IPR011055">
    <property type="entry name" value="Dup_hybrid_motif"/>
</dbReference>
<evidence type="ECO:0000259" key="10">
    <source>
        <dbReference type="Pfam" id="PF19425"/>
    </source>
</evidence>
<evidence type="ECO:0000256" key="2">
    <source>
        <dbReference type="ARBA" id="ARBA00004196"/>
    </source>
</evidence>
<evidence type="ECO:0000256" key="8">
    <source>
        <dbReference type="SAM" id="MobiDB-lite"/>
    </source>
</evidence>
<accession>A0ABS0C1Y4</accession>
<evidence type="ECO:0000259" key="9">
    <source>
        <dbReference type="Pfam" id="PF01551"/>
    </source>
</evidence>
<dbReference type="InterPro" id="IPR045834">
    <property type="entry name" value="Csd3_N2"/>
</dbReference>
<evidence type="ECO:0000313" key="11">
    <source>
        <dbReference type="EMBL" id="MBF6058322.1"/>
    </source>
</evidence>
<protein>
    <submittedName>
        <fullName evidence="11">Peptidoglycan DD-metalloendopeptidase family protein</fullName>
    </submittedName>
</protein>
<comment type="caution">
    <text evidence="11">The sequence shown here is derived from an EMBL/GenBank/DDBJ whole genome shotgun (WGS) entry which is preliminary data.</text>
</comment>
<evidence type="ECO:0000256" key="3">
    <source>
        <dbReference type="ARBA" id="ARBA00022670"/>
    </source>
</evidence>
<keyword evidence="5" id="KW-0378">Hydrolase</keyword>
<feature type="domain" description="M23ase beta-sheet core" evidence="9">
    <location>
        <begin position="264"/>
        <end position="359"/>
    </location>
</feature>
<dbReference type="Proteomes" id="UP001193680">
    <property type="component" value="Unassembled WGS sequence"/>
</dbReference>
<evidence type="ECO:0000256" key="1">
    <source>
        <dbReference type="ARBA" id="ARBA00001947"/>
    </source>
</evidence>
<evidence type="ECO:0000256" key="7">
    <source>
        <dbReference type="ARBA" id="ARBA00023049"/>
    </source>
</evidence>
<feature type="region of interest" description="Disordered" evidence="8">
    <location>
        <begin position="1"/>
        <end position="21"/>
    </location>
</feature>
<sequence length="402" mass="45831">MSDQPKVDAIETVETPQEPAEASYYPVEIDEQHPQWNKFTVKIDKNDSLSLILDRLHVSPETVYTISKLRNGRNLTNLRYGSEITVWIDQQDQLQRILYPASVNTHYELSKDDTGFKILKEVKKPEIRHTTVYGVIQNSFFVAAKRAGLSARNTMNLADIFAWEIDFEREIRKGDTFKVVYESKYIDGKYIGEGEILAAEFNTNNGKDKHRAFAFIQDGELEGYYDEKGNSLRAEFLRSPVDTVRITSKFTPRRYHPILKKWRSHRGVDYGGPIGTPVRATADGKIVFRGWGHGYGRYIKIQHANQRMTVYGHFSKFGKYKKGSYVKQGQIIGYIGQSGLATGPHLHYEFRIKGEHVDPLKVKTISAGPIASKYRKGFLKQANLLMAQLDSANLVKVARSSN</sequence>
<evidence type="ECO:0000256" key="6">
    <source>
        <dbReference type="ARBA" id="ARBA00022833"/>
    </source>
</evidence>
<dbReference type="CDD" id="cd12797">
    <property type="entry name" value="M23_peptidase"/>
    <property type="match status" value="1"/>
</dbReference>
<name>A0ABS0C1Y4_9GAMM</name>
<dbReference type="PANTHER" id="PTHR21666">
    <property type="entry name" value="PEPTIDASE-RELATED"/>
    <property type="match status" value="1"/>
</dbReference>
<dbReference type="Pfam" id="PF19425">
    <property type="entry name" value="Csd3_N2"/>
    <property type="match status" value="1"/>
</dbReference>
<comment type="cofactor">
    <cofactor evidence="1">
        <name>Zn(2+)</name>
        <dbReference type="ChEBI" id="CHEBI:29105"/>
    </cofactor>
</comment>
<dbReference type="PANTHER" id="PTHR21666:SF288">
    <property type="entry name" value="CELL DIVISION PROTEIN YTFB"/>
    <property type="match status" value="1"/>
</dbReference>
<evidence type="ECO:0000256" key="4">
    <source>
        <dbReference type="ARBA" id="ARBA00022723"/>
    </source>
</evidence>
<reference evidence="11 12" key="1">
    <citation type="submission" date="2020-06" db="EMBL/GenBank/DDBJ databases">
        <authorList>
            <person name="Scott K."/>
        </authorList>
    </citation>
    <scope>NUCLEOTIDE SEQUENCE [LARGE SCALE GENOMIC DNA]</scope>
    <source>
        <strain evidence="11 12">HH1</strain>
    </source>
</reference>
<keyword evidence="6" id="KW-0862">Zinc</keyword>
<dbReference type="Gene3D" id="3.10.450.350">
    <property type="match status" value="2"/>
</dbReference>
<dbReference type="Pfam" id="PF01551">
    <property type="entry name" value="Peptidase_M23"/>
    <property type="match status" value="1"/>
</dbReference>
<organism evidence="11 12">
    <name type="scientific">Thiomicrorhabdus heinhorstiae</name>
    <dbReference type="NCBI Taxonomy" id="2748010"/>
    <lineage>
        <taxon>Bacteria</taxon>
        <taxon>Pseudomonadati</taxon>
        <taxon>Pseudomonadota</taxon>
        <taxon>Gammaproteobacteria</taxon>
        <taxon>Thiotrichales</taxon>
        <taxon>Piscirickettsiaceae</taxon>
        <taxon>Thiomicrorhabdus</taxon>
    </lineage>
</organism>
<keyword evidence="12" id="KW-1185">Reference proteome</keyword>
<dbReference type="InterPro" id="IPR050570">
    <property type="entry name" value="Cell_wall_metabolism_enzyme"/>
</dbReference>
<dbReference type="Gene3D" id="2.70.70.10">
    <property type="entry name" value="Glucose Permease (Domain IIA)"/>
    <property type="match status" value="1"/>
</dbReference>
<keyword evidence="4" id="KW-0479">Metal-binding</keyword>
<comment type="subcellular location">
    <subcellularLocation>
        <location evidence="2">Cell envelope</location>
    </subcellularLocation>
</comment>
<gene>
    <name evidence="11" type="ORF">H8792_008210</name>
</gene>
<keyword evidence="3" id="KW-0645">Protease</keyword>